<evidence type="ECO:0000313" key="3">
    <source>
        <dbReference type="EMBL" id="KAG7457327.1"/>
    </source>
</evidence>
<feature type="region of interest" description="Disordered" evidence="2">
    <location>
        <begin position="108"/>
        <end position="128"/>
    </location>
</feature>
<keyword evidence="1" id="KW-0175">Coiled coil</keyword>
<feature type="compositionally biased region" description="Basic and acidic residues" evidence="2">
    <location>
        <begin position="601"/>
        <end position="621"/>
    </location>
</feature>
<dbReference type="Proteomes" id="UP000693946">
    <property type="component" value="Unassembled WGS sequence"/>
</dbReference>
<feature type="region of interest" description="Disordered" evidence="2">
    <location>
        <begin position="601"/>
        <end position="686"/>
    </location>
</feature>
<evidence type="ECO:0000313" key="4">
    <source>
        <dbReference type="Proteomes" id="UP000693946"/>
    </source>
</evidence>
<reference evidence="3 4" key="1">
    <citation type="journal article" date="2021" name="Sci. Rep.">
        <title>Chromosome anchoring in Senegalese sole (Solea senegalensis) reveals sex-associated markers and genome rearrangements in flatfish.</title>
        <authorList>
            <person name="Guerrero-Cozar I."/>
            <person name="Gomez-Garrido J."/>
            <person name="Berbel C."/>
            <person name="Martinez-Blanch J.F."/>
            <person name="Alioto T."/>
            <person name="Claros M.G."/>
            <person name="Gagnaire P.A."/>
            <person name="Manchado M."/>
        </authorList>
    </citation>
    <scope>NUCLEOTIDE SEQUENCE [LARGE SCALE GENOMIC DNA]</scope>
    <source>
        <strain evidence="3">Sse05_10M</strain>
    </source>
</reference>
<gene>
    <name evidence="3" type="ORF">JOB18_020841</name>
</gene>
<feature type="compositionally biased region" description="Acidic residues" evidence="2">
    <location>
        <begin position="795"/>
        <end position="813"/>
    </location>
</feature>
<keyword evidence="4" id="KW-1185">Reference proteome</keyword>
<accession>A0AAV6PE57</accession>
<name>A0AAV6PE57_SOLSE</name>
<protein>
    <submittedName>
        <fullName evidence="3">Uncharacterized protein</fullName>
    </submittedName>
</protein>
<organism evidence="3 4">
    <name type="scientific">Solea senegalensis</name>
    <name type="common">Senegalese sole</name>
    <dbReference type="NCBI Taxonomy" id="28829"/>
    <lineage>
        <taxon>Eukaryota</taxon>
        <taxon>Metazoa</taxon>
        <taxon>Chordata</taxon>
        <taxon>Craniata</taxon>
        <taxon>Vertebrata</taxon>
        <taxon>Euteleostomi</taxon>
        <taxon>Actinopterygii</taxon>
        <taxon>Neopterygii</taxon>
        <taxon>Teleostei</taxon>
        <taxon>Neoteleostei</taxon>
        <taxon>Acanthomorphata</taxon>
        <taxon>Carangaria</taxon>
        <taxon>Pleuronectiformes</taxon>
        <taxon>Pleuronectoidei</taxon>
        <taxon>Soleidae</taxon>
        <taxon>Solea</taxon>
    </lineage>
</organism>
<feature type="compositionally biased region" description="Polar residues" evidence="2">
    <location>
        <begin position="630"/>
        <end position="645"/>
    </location>
</feature>
<dbReference type="EMBL" id="JAGKHQ010001370">
    <property type="protein sequence ID" value="KAG7457327.1"/>
    <property type="molecule type" value="Genomic_DNA"/>
</dbReference>
<dbReference type="AlphaFoldDB" id="A0AAV6PE57"/>
<evidence type="ECO:0000256" key="2">
    <source>
        <dbReference type="SAM" id="MobiDB-lite"/>
    </source>
</evidence>
<sequence>MDTQSKKVAAEQTAVKTMWGLQAEQIWGDEDCSLSHTNSSPFSLTNLDTWEAKSRFTAQTSAWYDMATVSGSGFLSNVNTSTSDSTSVFRQNDPGLRKWQSLSHLVPEGAARSHRSSPRAELEAARGGSSYRQAEVMQWWQGAQELIDTQLDRLRTRDVPCNISTAEVLDMKNKQENAESFRFDKNLQRRELHEKVQKLEKDLYRMRSTLDRGGNDQQSERTFCSVRRTSPLSQEDLNRAEQKVDRDLCKLREALKDAEARAKTHEEERNRALQQLQTSTETQRALLSQIEEMNQRLNHMLSNHSDVQEELSQANNKISQACLEKAILSTQVLKLEDNIKELKAKLTGALSDKDFIIQENANLQLHLRRQPGSEGCMNDNHRVNAESHNNRQEHEPVLMKEEIKILSEVNEKLSLEHETMKQKFDASQTQLKELTAENLVNTKRIKELEAERSELMRQKDELLSTMKEGGHEMKEKCQQLKDSVQALATEKQTLQDECLCLDAKVLENEDKLHLLEEEYQKKDATRVQNIEELKAMVSHWTEKWQKVALTLQSTHEELEELKKKISRKESESEPLLRVELEACKQELELERNRSQTLLHRYKDQGDKAVQTEDNETVRDLSESSLMWEPTSDSPRIQNKSSQVTRCPSPPSLTTKAPEHSQDDEGQANVSTTDSLRTQLEESRRRADQLQQEKILAVQKLQTLKQLYLVKHENPPVEEEDEPLCPETVMQSRMVTEQLKGLFKKHEENEAGLMDNTSAAAQTETFSPQDWTPTVGRSAADRWSWQQRSGLMPVFEEDEESADLPGGEEEEEPAGDAHLEENLLSQGQHQTSTMSADLSKLKDKNENLLRDVRFKWPIQGHHTAADASLDFEVPILDECELQGRTPSLYPDGIFQAELIDICSPDDDDDDDEEEGGENK</sequence>
<evidence type="ECO:0000256" key="1">
    <source>
        <dbReference type="SAM" id="Coils"/>
    </source>
</evidence>
<feature type="coiled-coil region" evidence="1">
    <location>
        <begin position="403"/>
        <end position="497"/>
    </location>
</feature>
<feature type="compositionally biased region" description="Polar residues" evidence="2">
    <location>
        <begin position="667"/>
        <end position="677"/>
    </location>
</feature>
<feature type="region of interest" description="Disordered" evidence="2">
    <location>
        <begin position="795"/>
        <end position="814"/>
    </location>
</feature>
<comment type="caution">
    <text evidence="3">The sequence shown here is derived from an EMBL/GenBank/DDBJ whole genome shotgun (WGS) entry which is preliminary data.</text>
</comment>
<proteinExistence type="predicted"/>
<feature type="coiled-coil region" evidence="1">
    <location>
        <begin position="237"/>
        <end position="352"/>
    </location>
</feature>